<evidence type="ECO:0000256" key="1">
    <source>
        <dbReference type="ARBA" id="ARBA00013260"/>
    </source>
</evidence>
<comment type="caution">
    <text evidence="7">Lacks conserved residue(s) required for the propagation of feature annotation.</text>
</comment>
<dbReference type="EC" id="3.1.1.29" evidence="1 7"/>
<dbReference type="PANTHER" id="PTHR17224">
    <property type="entry name" value="PEPTIDYL-TRNA HYDROLASE"/>
    <property type="match status" value="1"/>
</dbReference>
<dbReference type="AlphaFoldDB" id="A0A0G0FAI7"/>
<dbReference type="Pfam" id="PF01195">
    <property type="entry name" value="Pept_tRNA_hydro"/>
    <property type="match status" value="1"/>
</dbReference>
<dbReference type="GO" id="GO:0006515">
    <property type="term" value="P:protein quality control for misfolded or incompletely synthesized proteins"/>
    <property type="evidence" value="ECO:0007669"/>
    <property type="project" value="UniProtKB-UniRule"/>
</dbReference>
<feature type="site" description="Discriminates between blocked and unblocked aminoacyl-tRNA" evidence="7">
    <location>
        <position position="9"/>
    </location>
</feature>
<keyword evidence="3 7" id="KW-0378">Hydrolase</keyword>
<evidence type="ECO:0000256" key="3">
    <source>
        <dbReference type="ARBA" id="ARBA00022801"/>
    </source>
</evidence>
<comment type="similarity">
    <text evidence="5 7 9">Belongs to the PTH family.</text>
</comment>
<comment type="subunit">
    <text evidence="7">Monomer.</text>
</comment>
<dbReference type="InterPro" id="IPR018171">
    <property type="entry name" value="Pept_tRNA_hydro_CS"/>
</dbReference>
<keyword evidence="7" id="KW-0963">Cytoplasm</keyword>
<evidence type="ECO:0000313" key="10">
    <source>
        <dbReference type="EMBL" id="KKQ16193.1"/>
    </source>
</evidence>
<evidence type="ECO:0000256" key="7">
    <source>
        <dbReference type="HAMAP-Rule" id="MF_00083"/>
    </source>
</evidence>
<dbReference type="SUPFAM" id="SSF53178">
    <property type="entry name" value="Peptidyl-tRNA hydrolase-like"/>
    <property type="match status" value="1"/>
</dbReference>
<name>A0A0G0FAI7_9BACT</name>
<feature type="site" description="Stabilizes the basic form of H active site to accept a proton" evidence="7">
    <location>
        <position position="97"/>
    </location>
</feature>
<dbReference type="InterPro" id="IPR001328">
    <property type="entry name" value="Pept_tRNA_hydro"/>
</dbReference>
<evidence type="ECO:0000256" key="5">
    <source>
        <dbReference type="ARBA" id="ARBA00038063"/>
    </source>
</evidence>
<evidence type="ECO:0000256" key="4">
    <source>
        <dbReference type="ARBA" id="ARBA00022884"/>
    </source>
</evidence>
<dbReference type="FunFam" id="3.40.50.1470:FF:000001">
    <property type="entry name" value="Peptidyl-tRNA hydrolase"/>
    <property type="match status" value="1"/>
</dbReference>
<dbReference type="CDD" id="cd00462">
    <property type="entry name" value="PTH"/>
    <property type="match status" value="1"/>
</dbReference>
<proteinExistence type="inferred from homology"/>
<dbReference type="GO" id="GO:0000049">
    <property type="term" value="F:tRNA binding"/>
    <property type="evidence" value="ECO:0007669"/>
    <property type="project" value="UniProtKB-UniRule"/>
</dbReference>
<sequence>MKLVVGLGNPGEKYLNTRHNLGFDVLDEFKRKKELGEWVLDNKFKAEVIKTQLTINNKQLTIILARPQTFMNQSGLCVATLAKFYKIKPEDIIIIHDELDIVLGHLKIRVGGSDAGHHGIESIITHLGSENFVRVRLGIGNLKSQSGEHKHRAFNAEHFVTEDFLPNEKSKAKALIKKGVKALETILEKGVEKAQNQYNQQ</sequence>
<evidence type="ECO:0000313" key="11">
    <source>
        <dbReference type="Proteomes" id="UP000034448"/>
    </source>
</evidence>
<dbReference type="Proteomes" id="UP000034448">
    <property type="component" value="Unassembled WGS sequence"/>
</dbReference>
<dbReference type="Gene3D" id="3.40.50.1470">
    <property type="entry name" value="Peptidyl-tRNA hydrolase"/>
    <property type="match status" value="1"/>
</dbReference>
<feature type="binding site" evidence="7">
    <location>
        <position position="70"/>
    </location>
    <ligand>
        <name>tRNA</name>
        <dbReference type="ChEBI" id="CHEBI:17843"/>
    </ligand>
</feature>
<dbReference type="GO" id="GO:0072344">
    <property type="term" value="P:rescue of stalled ribosome"/>
    <property type="evidence" value="ECO:0007669"/>
    <property type="project" value="UniProtKB-UniRule"/>
</dbReference>
<dbReference type="GO" id="GO:0004045">
    <property type="term" value="F:peptidyl-tRNA hydrolase activity"/>
    <property type="evidence" value="ECO:0007669"/>
    <property type="project" value="UniProtKB-UniRule"/>
</dbReference>
<comment type="caution">
    <text evidence="10">The sequence shown here is derived from an EMBL/GenBank/DDBJ whole genome shotgun (WGS) entry which is preliminary data.</text>
</comment>
<reference evidence="10 11" key="1">
    <citation type="journal article" date="2015" name="Nature">
        <title>rRNA introns, odd ribosomes, and small enigmatic genomes across a large radiation of phyla.</title>
        <authorList>
            <person name="Brown C.T."/>
            <person name="Hug L.A."/>
            <person name="Thomas B.C."/>
            <person name="Sharon I."/>
            <person name="Castelle C.J."/>
            <person name="Singh A."/>
            <person name="Wilkins M.J."/>
            <person name="Williams K.H."/>
            <person name="Banfield J.F."/>
        </authorList>
    </citation>
    <scope>NUCLEOTIDE SEQUENCE [LARGE SCALE GENOMIC DNA]</scope>
</reference>
<comment type="subcellular location">
    <subcellularLocation>
        <location evidence="7">Cytoplasm</location>
    </subcellularLocation>
</comment>
<evidence type="ECO:0000256" key="2">
    <source>
        <dbReference type="ARBA" id="ARBA00022555"/>
    </source>
</evidence>
<feature type="active site" description="Proton acceptor" evidence="7">
    <location>
        <position position="19"/>
    </location>
</feature>
<evidence type="ECO:0000256" key="6">
    <source>
        <dbReference type="ARBA" id="ARBA00050038"/>
    </source>
</evidence>
<dbReference type="GO" id="GO:0005737">
    <property type="term" value="C:cytoplasm"/>
    <property type="evidence" value="ECO:0007669"/>
    <property type="project" value="UniProtKB-SubCell"/>
</dbReference>
<protein>
    <recommendedName>
        <fullName evidence="6 7">Peptidyl-tRNA hydrolase</fullName>
        <shortName evidence="7">Pth</shortName>
        <ecNumber evidence="1 7">3.1.1.29</ecNumber>
    </recommendedName>
</protein>
<gene>
    <name evidence="7" type="primary">pth</name>
    <name evidence="10" type="ORF">US28_C0004G0035</name>
</gene>
<comment type="catalytic activity">
    <reaction evidence="7 8">
        <text>an N-acyl-L-alpha-aminoacyl-tRNA + H2O = an N-acyl-L-amino acid + a tRNA + H(+)</text>
        <dbReference type="Rhea" id="RHEA:54448"/>
        <dbReference type="Rhea" id="RHEA-COMP:10123"/>
        <dbReference type="Rhea" id="RHEA-COMP:13883"/>
        <dbReference type="ChEBI" id="CHEBI:15377"/>
        <dbReference type="ChEBI" id="CHEBI:15378"/>
        <dbReference type="ChEBI" id="CHEBI:59874"/>
        <dbReference type="ChEBI" id="CHEBI:78442"/>
        <dbReference type="ChEBI" id="CHEBI:138191"/>
        <dbReference type="EC" id="3.1.1.29"/>
    </reaction>
</comment>
<dbReference type="PROSITE" id="PS01195">
    <property type="entry name" value="PEPT_TRNA_HYDROL_1"/>
    <property type="match status" value="1"/>
</dbReference>
<keyword evidence="2 7" id="KW-0820">tRNA-binding</keyword>
<dbReference type="NCBIfam" id="TIGR00447">
    <property type="entry name" value="pth"/>
    <property type="match status" value="1"/>
</dbReference>
<feature type="binding site" evidence="7">
    <location>
        <position position="72"/>
    </location>
    <ligand>
        <name>tRNA</name>
        <dbReference type="ChEBI" id="CHEBI:17843"/>
    </ligand>
</feature>
<dbReference type="PANTHER" id="PTHR17224:SF1">
    <property type="entry name" value="PEPTIDYL-TRNA HYDROLASE"/>
    <property type="match status" value="1"/>
</dbReference>
<dbReference type="HAMAP" id="MF_00083">
    <property type="entry name" value="Pept_tRNA_hydro_bact"/>
    <property type="match status" value="1"/>
</dbReference>
<keyword evidence="4 7" id="KW-0694">RNA-binding</keyword>
<dbReference type="PATRIC" id="fig|1618417.4.peg.169"/>
<evidence type="ECO:0000256" key="9">
    <source>
        <dbReference type="RuleBase" id="RU004320"/>
    </source>
</evidence>
<comment type="function">
    <text evidence="7">Catalyzes the release of premature peptidyl moieties from peptidyl-tRNA molecules trapped in stalled 50S ribosomal subunits, and thus maintains levels of free tRNAs and 50S ribosomes.</text>
</comment>
<feature type="binding site" evidence="7">
    <location>
        <position position="14"/>
    </location>
    <ligand>
        <name>tRNA</name>
        <dbReference type="ChEBI" id="CHEBI:17843"/>
    </ligand>
</feature>
<dbReference type="EMBL" id="LBSJ01000004">
    <property type="protein sequence ID" value="KKQ16193.1"/>
    <property type="molecule type" value="Genomic_DNA"/>
</dbReference>
<accession>A0A0G0FAI7</accession>
<organism evidence="10 11">
    <name type="scientific">Candidatus Daviesbacteria bacterium GW2011_GWA1_36_8</name>
    <dbReference type="NCBI Taxonomy" id="1618417"/>
    <lineage>
        <taxon>Bacteria</taxon>
        <taxon>Candidatus Daviesiibacteriota</taxon>
    </lineage>
</organism>
<evidence type="ECO:0000256" key="8">
    <source>
        <dbReference type="RuleBase" id="RU000673"/>
    </source>
</evidence>
<comment type="function">
    <text evidence="7">Hydrolyzes ribosome-free peptidyl-tRNAs (with 1 or more amino acids incorporated), which drop off the ribosome during protein synthesis, or as a result of ribosome stalling.</text>
</comment>
<dbReference type="InterPro" id="IPR036416">
    <property type="entry name" value="Pept_tRNA_hydro_sf"/>
</dbReference>